<dbReference type="Proteomes" id="UP000187338">
    <property type="component" value="Unassembled WGS sequence"/>
</dbReference>
<protein>
    <recommendedName>
        <fullName evidence="3">Peptidase MA-like domain-containing protein</fullName>
    </recommendedName>
</protein>
<dbReference type="STRING" id="661089.ciss_00530"/>
<proteinExistence type="predicted"/>
<dbReference type="AlphaFoldDB" id="A0A1L8CYX5"/>
<dbReference type="RefSeq" id="WP_075864342.1">
    <property type="nucleotide sequence ID" value="NZ_BDJL01000001.1"/>
</dbReference>
<comment type="caution">
    <text evidence="1">The sequence shown here is derived from an EMBL/GenBank/DDBJ whole genome shotgun (WGS) entry which is preliminary data.</text>
</comment>
<dbReference type="OrthoDB" id="9787613at2"/>
<organism evidence="1 2">
    <name type="scientific">Carboxydothermus islandicus</name>
    <dbReference type="NCBI Taxonomy" id="661089"/>
    <lineage>
        <taxon>Bacteria</taxon>
        <taxon>Bacillati</taxon>
        <taxon>Bacillota</taxon>
        <taxon>Clostridia</taxon>
        <taxon>Thermoanaerobacterales</taxon>
        <taxon>Thermoanaerobacteraceae</taxon>
        <taxon>Carboxydothermus</taxon>
    </lineage>
</organism>
<dbReference type="EMBL" id="BDJL01000001">
    <property type="protein sequence ID" value="GAV24120.1"/>
    <property type="molecule type" value="Genomic_DNA"/>
</dbReference>
<evidence type="ECO:0000313" key="2">
    <source>
        <dbReference type="Proteomes" id="UP000187338"/>
    </source>
</evidence>
<evidence type="ECO:0000313" key="1">
    <source>
        <dbReference type="EMBL" id="GAV24120.1"/>
    </source>
</evidence>
<sequence>MRALFFARKRIIGLLLLVLLFLSQIPFETKHSLKQSFAVFGFKLLGYNVYNYREVTVLSKSPLPRRFLPGANDLFLKEKKYFSYQGKSRVVIVLTSNLNSNSFLALPSQGYYWEGVIYLTNDLESPALAHEISHLLIDIKTGGKLSRYLHEGLAQWAEVAFGGVPAFWGSEVDVFSSIAALEKNLDDKENQYAAYRQSYYFVKFLEAKKGKEGILRFLEETKRSGKEKAFMKVYGQREEEIFSKFLKWYQKFKSGALAPLFKWLLLPRKLLLSNRCK</sequence>
<name>A0A1L8CYX5_9THEO</name>
<reference evidence="2" key="1">
    <citation type="submission" date="2016-12" db="EMBL/GenBank/DDBJ databases">
        <title>Draft Genome Sequences od Carboxydothermus pertinax and islandicus, Hydrogenogenic Carboxydotrophic Bacteria.</title>
        <authorList>
            <person name="Fukuyama Y."/>
            <person name="Ohmae K."/>
            <person name="Yoneda Y."/>
            <person name="Yoshida T."/>
            <person name="Sako Y."/>
        </authorList>
    </citation>
    <scope>NUCLEOTIDE SEQUENCE [LARGE SCALE GENOMIC DNA]</scope>
    <source>
        <strain evidence="2">SET</strain>
    </source>
</reference>
<accession>A0A1L8CYX5</accession>
<gene>
    <name evidence="1" type="ORF">ciss_00530</name>
</gene>
<evidence type="ECO:0008006" key="3">
    <source>
        <dbReference type="Google" id="ProtNLM"/>
    </source>
</evidence>
<keyword evidence="2" id="KW-1185">Reference proteome</keyword>